<sequence>MNTTKGCKRHAEHKKRCHKLNVNITASLVVHKNAKHQHSLKSNNSDQMLQSTKEGQSVRIGLHSS</sequence>
<organism evidence="2 3">
    <name type="scientific">Panicum virgatum</name>
    <name type="common">Blackwell switchgrass</name>
    <dbReference type="NCBI Taxonomy" id="38727"/>
    <lineage>
        <taxon>Eukaryota</taxon>
        <taxon>Viridiplantae</taxon>
        <taxon>Streptophyta</taxon>
        <taxon>Embryophyta</taxon>
        <taxon>Tracheophyta</taxon>
        <taxon>Spermatophyta</taxon>
        <taxon>Magnoliopsida</taxon>
        <taxon>Liliopsida</taxon>
        <taxon>Poales</taxon>
        <taxon>Poaceae</taxon>
        <taxon>PACMAD clade</taxon>
        <taxon>Panicoideae</taxon>
        <taxon>Panicodae</taxon>
        <taxon>Paniceae</taxon>
        <taxon>Panicinae</taxon>
        <taxon>Panicum</taxon>
        <taxon>Panicum sect. Hiantes</taxon>
    </lineage>
</organism>
<feature type="region of interest" description="Disordered" evidence="1">
    <location>
        <begin position="33"/>
        <end position="65"/>
    </location>
</feature>
<comment type="caution">
    <text evidence="2">The sequence shown here is derived from an EMBL/GenBank/DDBJ whole genome shotgun (WGS) entry which is preliminary data.</text>
</comment>
<dbReference type="EMBL" id="CM029046">
    <property type="protein sequence ID" value="KAG2593894.1"/>
    <property type="molecule type" value="Genomic_DNA"/>
</dbReference>
<dbReference type="AlphaFoldDB" id="A0A8T0S8L2"/>
<gene>
    <name evidence="2" type="ORF">PVAP13_5NG012688</name>
</gene>
<keyword evidence="3" id="KW-1185">Reference proteome</keyword>
<accession>A0A8T0S8L2</accession>
<evidence type="ECO:0000313" key="3">
    <source>
        <dbReference type="Proteomes" id="UP000823388"/>
    </source>
</evidence>
<name>A0A8T0S8L2_PANVG</name>
<proteinExistence type="predicted"/>
<dbReference type="Proteomes" id="UP000823388">
    <property type="component" value="Chromosome 5N"/>
</dbReference>
<evidence type="ECO:0000256" key="1">
    <source>
        <dbReference type="SAM" id="MobiDB-lite"/>
    </source>
</evidence>
<evidence type="ECO:0000313" key="2">
    <source>
        <dbReference type="EMBL" id="KAG2593894.1"/>
    </source>
</evidence>
<protein>
    <submittedName>
        <fullName evidence="2">Uncharacterized protein</fullName>
    </submittedName>
</protein>
<feature type="compositionally biased region" description="Polar residues" evidence="1">
    <location>
        <begin position="40"/>
        <end position="55"/>
    </location>
</feature>
<reference evidence="2" key="1">
    <citation type="submission" date="2020-05" db="EMBL/GenBank/DDBJ databases">
        <title>WGS assembly of Panicum virgatum.</title>
        <authorList>
            <person name="Lovell J.T."/>
            <person name="Jenkins J."/>
            <person name="Shu S."/>
            <person name="Juenger T.E."/>
            <person name="Schmutz J."/>
        </authorList>
    </citation>
    <scope>NUCLEOTIDE SEQUENCE</scope>
    <source>
        <strain evidence="2">AP13</strain>
    </source>
</reference>